<comment type="caution">
    <text evidence="2">The sequence shown here is derived from an EMBL/GenBank/DDBJ whole genome shotgun (WGS) entry which is preliminary data.</text>
</comment>
<dbReference type="PATRIC" id="fig|33935.3.peg.4961"/>
<dbReference type="EMBL" id="LGCI01000009">
    <property type="protein sequence ID" value="KOY81636.1"/>
    <property type="molecule type" value="Genomic_DNA"/>
</dbReference>
<reference evidence="2 3" key="1">
    <citation type="submission" date="2015-07" db="EMBL/GenBank/DDBJ databases">
        <title>Genome sequencing project for genomic taxonomy and phylogenomics of Bacillus-like bacteria.</title>
        <authorList>
            <person name="Liu B."/>
            <person name="Wang J."/>
            <person name="Zhu Y."/>
            <person name="Liu G."/>
            <person name="Chen Q."/>
            <person name="Chen Z."/>
            <person name="Che J."/>
            <person name="Ge C."/>
            <person name="Shi H."/>
            <person name="Pan Z."/>
            <person name="Liu X."/>
        </authorList>
    </citation>
    <scope>NUCLEOTIDE SEQUENCE [LARGE SCALE GENOMIC DNA]</scope>
    <source>
        <strain evidence="2 3">DSM 54</strain>
    </source>
</reference>
<organism evidence="2 3">
    <name type="scientific">Lysinibacillus macroides</name>
    <dbReference type="NCBI Taxonomy" id="33935"/>
    <lineage>
        <taxon>Bacteria</taxon>
        <taxon>Bacillati</taxon>
        <taxon>Bacillota</taxon>
        <taxon>Bacilli</taxon>
        <taxon>Bacillales</taxon>
        <taxon>Bacillaceae</taxon>
        <taxon>Lysinibacillus</taxon>
    </lineage>
</organism>
<dbReference type="OrthoDB" id="2440830at2"/>
<name>A0A0M9DJE1_9BACI</name>
<keyword evidence="3" id="KW-1185">Reference proteome</keyword>
<dbReference type="AlphaFoldDB" id="A0A0M9DJE1"/>
<evidence type="ECO:0000313" key="2">
    <source>
        <dbReference type="EMBL" id="KOY81636.1"/>
    </source>
</evidence>
<keyword evidence="1" id="KW-0812">Transmembrane</keyword>
<keyword evidence="1" id="KW-1133">Transmembrane helix</keyword>
<dbReference type="RefSeq" id="WP_053995705.1">
    <property type="nucleotide sequence ID" value="NZ_CP065643.1"/>
</dbReference>
<gene>
    <name evidence="2" type="ORF">ADM90_14695</name>
</gene>
<keyword evidence="1" id="KW-0472">Membrane</keyword>
<dbReference type="Proteomes" id="UP000037977">
    <property type="component" value="Unassembled WGS sequence"/>
</dbReference>
<proteinExistence type="predicted"/>
<evidence type="ECO:0000313" key="3">
    <source>
        <dbReference type="Proteomes" id="UP000037977"/>
    </source>
</evidence>
<evidence type="ECO:0000256" key="1">
    <source>
        <dbReference type="SAM" id="Phobius"/>
    </source>
</evidence>
<sequence length="77" mass="8511">MILAIAFVLLSIIIAFLMIPKLKKQQETKTVVVFSILLLIGTALNIGIALKINIPSPLDVITFILTPIKEYIVSFTK</sequence>
<accession>A0A0M9DJE1</accession>
<feature type="transmembrane region" description="Helical" evidence="1">
    <location>
        <begin position="31"/>
        <end position="50"/>
    </location>
</feature>
<protein>
    <submittedName>
        <fullName evidence="2">Uncharacterized protein</fullName>
    </submittedName>
</protein>
<dbReference type="STRING" id="33935.ADM90_14695"/>